<organism evidence="4 5">
    <name type="scientific">Thalictrum thalictroides</name>
    <name type="common">Rue-anemone</name>
    <name type="synonym">Anemone thalictroides</name>
    <dbReference type="NCBI Taxonomy" id="46969"/>
    <lineage>
        <taxon>Eukaryota</taxon>
        <taxon>Viridiplantae</taxon>
        <taxon>Streptophyta</taxon>
        <taxon>Embryophyta</taxon>
        <taxon>Tracheophyta</taxon>
        <taxon>Spermatophyta</taxon>
        <taxon>Magnoliopsida</taxon>
        <taxon>Ranunculales</taxon>
        <taxon>Ranunculaceae</taxon>
        <taxon>Thalictroideae</taxon>
        <taxon>Thalictrum</taxon>
    </lineage>
</organism>
<dbReference type="FunFam" id="3.40.50.1820:FF:000042">
    <property type="entry name" value="probable strigolactone esterase DAD2"/>
    <property type="match status" value="1"/>
</dbReference>
<protein>
    <submittedName>
        <fullName evidence="4">Strigolactone esterase d14</fullName>
    </submittedName>
</protein>
<keyword evidence="5" id="KW-1185">Reference proteome</keyword>
<dbReference type="InterPro" id="IPR029058">
    <property type="entry name" value="AB_hydrolase_fold"/>
</dbReference>
<comment type="similarity">
    <text evidence="1">Belongs to the AB hydrolase superfamily.</text>
</comment>
<dbReference type="SUPFAM" id="SSF53474">
    <property type="entry name" value="alpha/beta-Hydrolases"/>
    <property type="match status" value="1"/>
</dbReference>
<evidence type="ECO:0000313" key="5">
    <source>
        <dbReference type="Proteomes" id="UP000554482"/>
    </source>
</evidence>
<dbReference type="Pfam" id="PF00561">
    <property type="entry name" value="Abhydrolase_1"/>
    <property type="match status" value="1"/>
</dbReference>
<dbReference type="AlphaFoldDB" id="A0A7J6XD81"/>
<gene>
    <name evidence="4" type="ORF">FRX31_002914</name>
</gene>
<feature type="domain" description="AB hydrolase-1" evidence="3">
    <location>
        <begin position="24"/>
        <end position="257"/>
    </location>
</feature>
<evidence type="ECO:0000259" key="3">
    <source>
        <dbReference type="Pfam" id="PF00561"/>
    </source>
</evidence>
<dbReference type="EMBL" id="JABWDY010001359">
    <property type="protein sequence ID" value="KAF5207499.1"/>
    <property type="molecule type" value="Genomic_DNA"/>
</dbReference>
<reference evidence="4 5" key="1">
    <citation type="submission" date="2020-06" db="EMBL/GenBank/DDBJ databases">
        <title>Transcriptomic and genomic resources for Thalictrum thalictroides and T. hernandezii: Facilitating candidate gene discovery in an emerging model plant lineage.</title>
        <authorList>
            <person name="Arias T."/>
            <person name="Riano-Pachon D.M."/>
            <person name="Di Stilio V.S."/>
        </authorList>
    </citation>
    <scope>NUCLEOTIDE SEQUENCE [LARGE SCALE GENOMIC DNA]</scope>
    <source>
        <strain evidence="5">cv. WT478/WT964</strain>
        <tissue evidence="4">Leaves</tissue>
    </source>
</reference>
<proteinExistence type="inferred from homology"/>
<evidence type="ECO:0000313" key="4">
    <source>
        <dbReference type="EMBL" id="KAF5207499.1"/>
    </source>
</evidence>
<evidence type="ECO:0000256" key="2">
    <source>
        <dbReference type="ARBA" id="ARBA00022801"/>
    </source>
</evidence>
<dbReference type="Gene3D" id="3.40.50.1820">
    <property type="entry name" value="alpha/beta hydrolase"/>
    <property type="match status" value="1"/>
</dbReference>
<sequence>MVVLNTSLKASMNARIIGSSSGDTVILAHGFGADQSIWDKIIPSLAQSYRVLMFDWHFSAAAKDPNEFDPIKYSCLDAFAKDLIALLDEMNLTSSVFVGHSMSGMVGCLASIKRADLFKRLVLIGASPRYMNSEDYEGGFEKPLIDQIFASIESNFTEWATNFASLVVDANDPPSVQIFEKMLSKMKPEVALPMAKVVFCSDYRSSLEKVLVPCTIIQMTDDIVVPNSVVYYMQKKIKGKTTVEMIEGTGHFPQLTKNKLLVDVLDKVVSLDCEERKSI</sequence>
<keyword evidence="2" id="KW-0378">Hydrolase</keyword>
<dbReference type="InterPro" id="IPR000073">
    <property type="entry name" value="AB_hydrolase_1"/>
</dbReference>
<comment type="caution">
    <text evidence="4">The sequence shown here is derived from an EMBL/GenBank/DDBJ whole genome shotgun (WGS) entry which is preliminary data.</text>
</comment>
<dbReference type="PANTHER" id="PTHR43039">
    <property type="entry name" value="ESTERASE-RELATED"/>
    <property type="match status" value="1"/>
</dbReference>
<dbReference type="GO" id="GO:0016787">
    <property type="term" value="F:hydrolase activity"/>
    <property type="evidence" value="ECO:0007669"/>
    <property type="project" value="UniProtKB-KW"/>
</dbReference>
<name>A0A7J6XD81_THATH</name>
<accession>A0A7J6XD81</accession>
<dbReference type="Proteomes" id="UP000554482">
    <property type="component" value="Unassembled WGS sequence"/>
</dbReference>
<dbReference type="OrthoDB" id="408373at2759"/>
<evidence type="ECO:0000256" key="1">
    <source>
        <dbReference type="ARBA" id="ARBA00008645"/>
    </source>
</evidence>